<gene>
    <name evidence="6" type="ORF">D9R08_10330</name>
</gene>
<comment type="caution">
    <text evidence="6">The sequence shown here is derived from an EMBL/GenBank/DDBJ whole genome shotgun (WGS) entry which is preliminary data.</text>
</comment>
<dbReference type="SUPFAM" id="SSF51261">
    <property type="entry name" value="Duplicated hybrid motif"/>
    <property type="match status" value="1"/>
</dbReference>
<evidence type="ECO:0000256" key="2">
    <source>
        <dbReference type="SAM" id="Coils"/>
    </source>
</evidence>
<keyword evidence="7" id="KW-1185">Reference proteome</keyword>
<dbReference type="Pfam" id="PF19353">
    <property type="entry name" value="DUF5930"/>
    <property type="match status" value="1"/>
</dbReference>
<dbReference type="GO" id="GO:0004222">
    <property type="term" value="F:metalloendopeptidase activity"/>
    <property type="evidence" value="ECO:0007669"/>
    <property type="project" value="TreeGrafter"/>
</dbReference>
<feature type="domain" description="DUF5930" evidence="5">
    <location>
        <begin position="1"/>
        <end position="323"/>
    </location>
</feature>
<dbReference type="Pfam" id="PF01551">
    <property type="entry name" value="Peptidase_M23"/>
    <property type="match status" value="1"/>
</dbReference>
<keyword evidence="1" id="KW-0732">Signal</keyword>
<reference evidence="6 7" key="1">
    <citation type="submission" date="2018-10" db="EMBL/GenBank/DDBJ databases">
        <authorList>
            <person name="Jung H.S."/>
            <person name="Jeon C.O."/>
        </authorList>
    </citation>
    <scope>NUCLEOTIDE SEQUENCE [LARGE SCALE GENOMIC DNA]</scope>
    <source>
        <strain evidence="6 7">MA-7-27</strain>
    </source>
</reference>
<evidence type="ECO:0000256" key="1">
    <source>
        <dbReference type="ARBA" id="ARBA00022729"/>
    </source>
</evidence>
<proteinExistence type="predicted"/>
<evidence type="ECO:0000259" key="4">
    <source>
        <dbReference type="Pfam" id="PF01551"/>
    </source>
</evidence>
<name>A0A3L9Y120_9RHOB</name>
<keyword evidence="2" id="KW-0175">Coiled coil</keyword>
<dbReference type="FunFam" id="2.70.70.10:FF:000006">
    <property type="entry name" value="M23 family peptidase"/>
    <property type="match status" value="1"/>
</dbReference>
<dbReference type="OrthoDB" id="9805070at2"/>
<feature type="coiled-coil region" evidence="2">
    <location>
        <begin position="114"/>
        <end position="169"/>
    </location>
</feature>
<evidence type="ECO:0000313" key="7">
    <source>
        <dbReference type="Proteomes" id="UP000281343"/>
    </source>
</evidence>
<dbReference type="CDD" id="cd12797">
    <property type="entry name" value="M23_peptidase"/>
    <property type="match status" value="1"/>
</dbReference>
<keyword evidence="3" id="KW-0472">Membrane</keyword>
<dbReference type="Gene3D" id="2.70.70.10">
    <property type="entry name" value="Glucose Permease (Domain IIA)"/>
    <property type="match status" value="1"/>
</dbReference>
<evidence type="ECO:0000313" key="6">
    <source>
        <dbReference type="EMBL" id="RMA42524.1"/>
    </source>
</evidence>
<feature type="domain" description="M23ase beta-sheet core" evidence="4">
    <location>
        <begin position="341"/>
        <end position="435"/>
    </location>
</feature>
<dbReference type="InterPro" id="IPR050570">
    <property type="entry name" value="Cell_wall_metabolism_enzyme"/>
</dbReference>
<evidence type="ECO:0000259" key="5">
    <source>
        <dbReference type="Pfam" id="PF19353"/>
    </source>
</evidence>
<dbReference type="InterPro" id="IPR016047">
    <property type="entry name" value="M23ase_b-sheet_dom"/>
</dbReference>
<protein>
    <submittedName>
        <fullName evidence="6">M23 family peptidase</fullName>
    </submittedName>
</protein>
<feature type="transmembrane region" description="Helical" evidence="3">
    <location>
        <begin position="41"/>
        <end position="63"/>
    </location>
</feature>
<sequence>MKTRALNRLSAVLEKHLPEQRLFLKADEGTRFVRLRPGTQALMIAGGALFVGWTVIVTSIFLIDTISAGGARDQAAREQLTYQTRLNALSDERDARAAEARLAQDRFAVAMDQVSDMQSRLLESEQRRREMETAVDVIQTTLRRTMSERDEARARADQLMAELQAETGTIQTAAGRQQDMEQTMTFLAEALEDTASERDNAHLNMAEAHSEVERLQFEAELAAERNERIFTQIEEAVAMSLEPLDNMFRSAGMPTDQIIEQVRRGYSGQGGPLMPITMSSRGQEPDAMSLRANEVLEGLDQVNLYRMAAEQLPFAMPVQSSVRFTSGFGYRRDPINGGRRLHAGTDFAGPVGTPLYAAGDGVVIFAGRQSGYGLMVKIQHPFGIETRYAHMSRLRVSEGQRVSRGDRIGDMGRTGRVTGSHLHYEVRQNGTPINPMNFITAGRDVF</sequence>
<organism evidence="6 7">
    <name type="scientific">Rhodophyticola porphyridii</name>
    <dbReference type="NCBI Taxonomy" id="1852017"/>
    <lineage>
        <taxon>Bacteria</taxon>
        <taxon>Pseudomonadati</taxon>
        <taxon>Pseudomonadota</taxon>
        <taxon>Alphaproteobacteria</taxon>
        <taxon>Rhodobacterales</taxon>
        <taxon>Roseobacteraceae</taxon>
        <taxon>Rhodophyticola</taxon>
    </lineage>
</organism>
<keyword evidence="3" id="KW-0812">Transmembrane</keyword>
<dbReference type="RefSeq" id="WP_121898003.1">
    <property type="nucleotide sequence ID" value="NZ_RCNT01000004.1"/>
</dbReference>
<dbReference type="InterPro" id="IPR011055">
    <property type="entry name" value="Dup_hybrid_motif"/>
</dbReference>
<dbReference type="InterPro" id="IPR045974">
    <property type="entry name" value="DUF5930"/>
</dbReference>
<evidence type="ECO:0000256" key="3">
    <source>
        <dbReference type="SAM" id="Phobius"/>
    </source>
</evidence>
<dbReference type="Proteomes" id="UP000281343">
    <property type="component" value="Unassembled WGS sequence"/>
</dbReference>
<keyword evidence="3" id="KW-1133">Transmembrane helix</keyword>
<dbReference type="PANTHER" id="PTHR21666:SF289">
    <property type="entry name" value="L-ALA--D-GLU ENDOPEPTIDASE"/>
    <property type="match status" value="1"/>
</dbReference>
<dbReference type="EMBL" id="RCNT01000004">
    <property type="protein sequence ID" value="RMA42524.1"/>
    <property type="molecule type" value="Genomic_DNA"/>
</dbReference>
<dbReference type="PANTHER" id="PTHR21666">
    <property type="entry name" value="PEPTIDASE-RELATED"/>
    <property type="match status" value="1"/>
</dbReference>
<dbReference type="AlphaFoldDB" id="A0A3L9Y120"/>
<accession>A0A3L9Y120</accession>